<dbReference type="Pfam" id="PF12698">
    <property type="entry name" value="ABC2_membrane_3"/>
    <property type="match status" value="1"/>
</dbReference>
<protein>
    <submittedName>
        <fullName evidence="8">ABC transporter permease</fullName>
    </submittedName>
</protein>
<keyword evidence="2" id="KW-1003">Cell membrane</keyword>
<dbReference type="RefSeq" id="WP_120356817.1">
    <property type="nucleotide sequence ID" value="NZ_RAQO01000013.1"/>
</dbReference>
<dbReference type="PANTHER" id="PTHR30294:SF47">
    <property type="entry name" value="INNER MEMBRANE TRANSPORT PERMEASE YHHJ"/>
    <property type="match status" value="1"/>
</dbReference>
<keyword evidence="9" id="KW-1185">Reference proteome</keyword>
<dbReference type="OrthoDB" id="9803577at2"/>
<proteinExistence type="predicted"/>
<evidence type="ECO:0000256" key="5">
    <source>
        <dbReference type="ARBA" id="ARBA00023136"/>
    </source>
</evidence>
<name>A0A420E5T4_9ALTE</name>
<evidence type="ECO:0000256" key="4">
    <source>
        <dbReference type="ARBA" id="ARBA00022989"/>
    </source>
</evidence>
<feature type="transmembrane region" description="Helical" evidence="6">
    <location>
        <begin position="288"/>
        <end position="308"/>
    </location>
</feature>
<dbReference type="InterPro" id="IPR051449">
    <property type="entry name" value="ABC-2_transporter_component"/>
</dbReference>
<reference evidence="8 9" key="1">
    <citation type="submission" date="2018-09" db="EMBL/GenBank/DDBJ databases">
        <authorList>
            <person name="Wang Z."/>
        </authorList>
    </citation>
    <scope>NUCLEOTIDE SEQUENCE [LARGE SCALE GENOMIC DNA]</scope>
    <source>
        <strain evidence="8 9">ALS 81</strain>
    </source>
</reference>
<evidence type="ECO:0000256" key="1">
    <source>
        <dbReference type="ARBA" id="ARBA00004651"/>
    </source>
</evidence>
<dbReference type="GO" id="GO:0005886">
    <property type="term" value="C:plasma membrane"/>
    <property type="evidence" value="ECO:0007669"/>
    <property type="project" value="UniProtKB-SubCell"/>
</dbReference>
<evidence type="ECO:0000256" key="6">
    <source>
        <dbReference type="SAM" id="Phobius"/>
    </source>
</evidence>
<dbReference type="GO" id="GO:0140359">
    <property type="term" value="F:ABC-type transporter activity"/>
    <property type="evidence" value="ECO:0007669"/>
    <property type="project" value="InterPro"/>
</dbReference>
<feature type="transmembrane region" description="Helical" evidence="6">
    <location>
        <begin position="179"/>
        <end position="204"/>
    </location>
</feature>
<accession>A0A420E5T4</accession>
<dbReference type="InterPro" id="IPR013525">
    <property type="entry name" value="ABC2_TM"/>
</dbReference>
<keyword evidence="5 6" id="KW-0472">Membrane</keyword>
<feature type="transmembrane region" description="Helical" evidence="6">
    <location>
        <begin position="225"/>
        <end position="247"/>
    </location>
</feature>
<evidence type="ECO:0000313" key="8">
    <source>
        <dbReference type="EMBL" id="RKF12810.1"/>
    </source>
</evidence>
<sequence>MMSYSLILRSLFNDRWLYSLLSWLPLVVFLSIAAIFSSSFARENVIMVVDQDNSRLSRQLIRSYHASPNLSVTMSSNIQTAKDALVKGDIYAYVIIPNDLERDVKRFRSPLVQSYYNGQFLVIGKQVNAALAGIHTTINVGIDVGRVMGTGNTPALQAFGSVMPIRAQMSALFNSNNDYAQFILSGALPAAWQLIIVLSMVLIYSKFLKTESLENKRNISSILRISLVSGAMLVLQGLVMACLLFVYKGWPMRGDWSLIVFAQVLCVMASQAIALFLVFLLKDRTRALSFAAALTAPSFAFMGVTFPLDSMPTFSLLWRQLIPICHYVDIQISQSNHAPAIVHDADSLLKLAMFGLLFLAALCLVPQVQKQEVQA</sequence>
<comment type="subcellular location">
    <subcellularLocation>
        <location evidence="1">Cell membrane</location>
        <topology evidence="1">Multi-pass membrane protein</topology>
    </subcellularLocation>
</comment>
<gene>
    <name evidence="8" type="ORF">DBZ36_20320</name>
</gene>
<evidence type="ECO:0000259" key="7">
    <source>
        <dbReference type="Pfam" id="PF12698"/>
    </source>
</evidence>
<dbReference type="PANTHER" id="PTHR30294">
    <property type="entry name" value="MEMBRANE COMPONENT OF ABC TRANSPORTER YHHJ-RELATED"/>
    <property type="match status" value="1"/>
</dbReference>
<evidence type="ECO:0000313" key="9">
    <source>
        <dbReference type="Proteomes" id="UP000286482"/>
    </source>
</evidence>
<evidence type="ECO:0000256" key="2">
    <source>
        <dbReference type="ARBA" id="ARBA00022475"/>
    </source>
</evidence>
<dbReference type="AlphaFoldDB" id="A0A420E5T4"/>
<keyword evidence="3 6" id="KW-0812">Transmembrane</keyword>
<feature type="domain" description="ABC-2 type transporter transmembrane" evidence="7">
    <location>
        <begin position="16"/>
        <end position="362"/>
    </location>
</feature>
<keyword evidence="4 6" id="KW-1133">Transmembrane helix</keyword>
<evidence type="ECO:0000256" key="3">
    <source>
        <dbReference type="ARBA" id="ARBA00022692"/>
    </source>
</evidence>
<feature type="transmembrane region" description="Helical" evidence="6">
    <location>
        <begin position="259"/>
        <end position="281"/>
    </location>
</feature>
<dbReference type="Gene3D" id="3.40.1710.10">
    <property type="entry name" value="abc type-2 transporter like domain"/>
    <property type="match status" value="1"/>
</dbReference>
<dbReference type="Proteomes" id="UP000286482">
    <property type="component" value="Unassembled WGS sequence"/>
</dbReference>
<dbReference type="EMBL" id="RAQO01000013">
    <property type="protein sequence ID" value="RKF12810.1"/>
    <property type="molecule type" value="Genomic_DNA"/>
</dbReference>
<feature type="transmembrane region" description="Helical" evidence="6">
    <location>
        <begin position="347"/>
        <end position="365"/>
    </location>
</feature>
<comment type="caution">
    <text evidence="8">The sequence shown here is derived from an EMBL/GenBank/DDBJ whole genome shotgun (WGS) entry which is preliminary data.</text>
</comment>
<organism evidence="8 9">
    <name type="scientific">Alginatibacterium sediminis</name>
    <dbReference type="NCBI Taxonomy" id="2164068"/>
    <lineage>
        <taxon>Bacteria</taxon>
        <taxon>Pseudomonadati</taxon>
        <taxon>Pseudomonadota</taxon>
        <taxon>Gammaproteobacteria</taxon>
        <taxon>Alteromonadales</taxon>
        <taxon>Alteromonadaceae</taxon>
        <taxon>Alginatibacterium</taxon>
    </lineage>
</organism>